<gene>
    <name evidence="1" type="ORF">GCM10009039_32110</name>
</gene>
<accession>A0A830FG94</accession>
<dbReference type="NCBIfam" id="TIGR04354">
    <property type="entry name" value="amphi-Trp"/>
    <property type="match status" value="1"/>
</dbReference>
<evidence type="ECO:0008006" key="3">
    <source>
        <dbReference type="Google" id="ProtNLM"/>
    </source>
</evidence>
<protein>
    <recommendedName>
        <fullName evidence="3">Amphi-Trp domain-containing protein</fullName>
    </recommendedName>
</protein>
<dbReference type="EMBL" id="BMPG01000006">
    <property type="protein sequence ID" value="GGL71633.1"/>
    <property type="molecule type" value="Genomic_DNA"/>
</dbReference>
<name>A0A830FG94_9EURY</name>
<dbReference type="Proteomes" id="UP000607197">
    <property type="component" value="Unassembled WGS sequence"/>
</dbReference>
<reference evidence="1" key="2">
    <citation type="submission" date="2020-09" db="EMBL/GenBank/DDBJ databases">
        <authorList>
            <person name="Sun Q."/>
            <person name="Ohkuma M."/>
        </authorList>
    </citation>
    <scope>NUCLEOTIDE SEQUENCE</scope>
    <source>
        <strain evidence="1">JCM 19596</strain>
    </source>
</reference>
<organism evidence="1 2">
    <name type="scientific">Halocalculus aciditolerans</name>
    <dbReference type="NCBI Taxonomy" id="1383812"/>
    <lineage>
        <taxon>Archaea</taxon>
        <taxon>Methanobacteriati</taxon>
        <taxon>Methanobacteriota</taxon>
        <taxon>Stenosarchaea group</taxon>
        <taxon>Halobacteria</taxon>
        <taxon>Halobacteriales</taxon>
        <taxon>Halobacteriaceae</taxon>
        <taxon>Halocalculus</taxon>
    </lineage>
</organism>
<comment type="caution">
    <text evidence="1">The sequence shown here is derived from an EMBL/GenBank/DDBJ whole genome shotgun (WGS) entry which is preliminary data.</text>
</comment>
<dbReference type="InterPro" id="IPR027598">
    <property type="entry name" value="Amphi-Trp_dom"/>
</dbReference>
<evidence type="ECO:0000313" key="2">
    <source>
        <dbReference type="Proteomes" id="UP000607197"/>
    </source>
</evidence>
<proteinExistence type="predicted"/>
<reference evidence="1" key="1">
    <citation type="journal article" date="2014" name="Int. J. Syst. Evol. Microbiol.">
        <title>Complete genome sequence of Corynebacterium casei LMG S-19264T (=DSM 44701T), isolated from a smear-ripened cheese.</title>
        <authorList>
            <consortium name="US DOE Joint Genome Institute (JGI-PGF)"/>
            <person name="Walter F."/>
            <person name="Albersmeier A."/>
            <person name="Kalinowski J."/>
            <person name="Ruckert C."/>
        </authorList>
    </citation>
    <scope>NUCLEOTIDE SEQUENCE</scope>
    <source>
        <strain evidence="1">JCM 19596</strain>
    </source>
</reference>
<sequence length="100" mass="11159">MMAEIPDPDEPESGPDVITDGVFEQEFYLDGEQAGAFLVELGEQLQSGNEITISSAEWELPFTFEEPVELEIEFLGYGDKELEIELELRGARDEPAPHVS</sequence>
<dbReference type="AlphaFoldDB" id="A0A830FG94"/>
<keyword evidence="2" id="KW-1185">Reference proteome</keyword>
<evidence type="ECO:0000313" key="1">
    <source>
        <dbReference type="EMBL" id="GGL71633.1"/>
    </source>
</evidence>